<dbReference type="InterPro" id="IPR029060">
    <property type="entry name" value="PIN-like_dom_sf"/>
</dbReference>
<dbReference type="OrthoDB" id="32974at2"/>
<dbReference type="RefSeq" id="WP_072820738.1">
    <property type="nucleotide sequence ID" value="NZ_FQUJ01000004.1"/>
</dbReference>
<accession>A0A1M4WH16</accession>
<dbReference type="SUPFAM" id="SSF88723">
    <property type="entry name" value="PIN domain-like"/>
    <property type="match status" value="1"/>
</dbReference>
<gene>
    <name evidence="2" type="ORF">SAMN02745148_01202</name>
</gene>
<dbReference type="EMBL" id="FQUJ01000004">
    <property type="protein sequence ID" value="SHE80477.1"/>
    <property type="molecule type" value="Genomic_DNA"/>
</dbReference>
<dbReference type="CDD" id="cd18683">
    <property type="entry name" value="PIN_VapC-like"/>
    <property type="match status" value="1"/>
</dbReference>
<reference evidence="2 3" key="1">
    <citation type="submission" date="2016-11" db="EMBL/GenBank/DDBJ databases">
        <authorList>
            <person name="Jaros S."/>
            <person name="Januszkiewicz K."/>
            <person name="Wedrychowicz H."/>
        </authorList>
    </citation>
    <scope>NUCLEOTIDE SEQUENCE [LARGE SCALE GENOMIC DNA]</scope>
    <source>
        <strain evidence="2 3">DSM 19980</strain>
    </source>
</reference>
<dbReference type="Pfam" id="PF01850">
    <property type="entry name" value="PIN"/>
    <property type="match status" value="1"/>
</dbReference>
<feature type="domain" description="PIN" evidence="1">
    <location>
        <begin position="3"/>
        <end position="94"/>
    </location>
</feature>
<dbReference type="AlphaFoldDB" id="A0A1M4WH16"/>
<sequence>MIAIDTNVLLRYLLQDDEAQAHRAKALLQGETLVLITDIVLVETLWTLKGKKYRADKQALVDVINSLLQEPTLMFEDDETVWQALQDYRQKNADFPGALIARKAAYFARSKGEPYSGIYTFDRRSLTLPGTREG</sequence>
<dbReference type="PANTHER" id="PTHR39664:SF2">
    <property type="entry name" value="NUCLEIC ACID-BINDING PROTEIN, CONTAINING PIN DOMAIN-RELATED"/>
    <property type="match status" value="1"/>
</dbReference>
<evidence type="ECO:0000313" key="2">
    <source>
        <dbReference type="EMBL" id="SHE80477.1"/>
    </source>
</evidence>
<evidence type="ECO:0000313" key="3">
    <source>
        <dbReference type="Proteomes" id="UP000184346"/>
    </source>
</evidence>
<keyword evidence="3" id="KW-1185">Reference proteome</keyword>
<dbReference type="STRING" id="1121942.SAMN02745148_01202"/>
<proteinExistence type="predicted"/>
<evidence type="ECO:0000259" key="1">
    <source>
        <dbReference type="Pfam" id="PF01850"/>
    </source>
</evidence>
<protein>
    <submittedName>
        <fullName evidence="2">Predicted nucleic-acid-binding protein, contains PIN domain</fullName>
    </submittedName>
</protein>
<dbReference type="Gene3D" id="3.40.50.1010">
    <property type="entry name" value="5'-nuclease"/>
    <property type="match status" value="1"/>
</dbReference>
<organism evidence="2 3">
    <name type="scientific">Modicisalibacter ilicicola DSM 19980</name>
    <dbReference type="NCBI Taxonomy" id="1121942"/>
    <lineage>
        <taxon>Bacteria</taxon>
        <taxon>Pseudomonadati</taxon>
        <taxon>Pseudomonadota</taxon>
        <taxon>Gammaproteobacteria</taxon>
        <taxon>Oceanospirillales</taxon>
        <taxon>Halomonadaceae</taxon>
        <taxon>Modicisalibacter</taxon>
    </lineage>
</organism>
<dbReference type="PANTHER" id="PTHR39664">
    <property type="match status" value="1"/>
</dbReference>
<name>A0A1M4WH16_9GAMM</name>
<dbReference type="InterPro" id="IPR002716">
    <property type="entry name" value="PIN_dom"/>
</dbReference>
<dbReference type="Proteomes" id="UP000184346">
    <property type="component" value="Unassembled WGS sequence"/>
</dbReference>